<proteinExistence type="predicted"/>
<evidence type="ECO:0000313" key="2">
    <source>
        <dbReference type="Proteomes" id="UP000237347"/>
    </source>
</evidence>
<reference evidence="1 2" key="1">
    <citation type="journal article" date="2018" name="Sci. Data">
        <title>The draft genome sequence of cork oak.</title>
        <authorList>
            <person name="Ramos A.M."/>
            <person name="Usie A."/>
            <person name="Barbosa P."/>
            <person name="Barros P.M."/>
            <person name="Capote T."/>
            <person name="Chaves I."/>
            <person name="Simoes F."/>
            <person name="Abreu I."/>
            <person name="Carrasquinho I."/>
            <person name="Faro C."/>
            <person name="Guimaraes J.B."/>
            <person name="Mendonca D."/>
            <person name="Nobrega F."/>
            <person name="Rodrigues L."/>
            <person name="Saibo N.J.M."/>
            <person name="Varela M.C."/>
            <person name="Egas C."/>
            <person name="Matos J."/>
            <person name="Miguel C.M."/>
            <person name="Oliveira M.M."/>
            <person name="Ricardo C.P."/>
            <person name="Goncalves S."/>
        </authorList>
    </citation>
    <scope>NUCLEOTIDE SEQUENCE [LARGE SCALE GENOMIC DNA]</scope>
    <source>
        <strain evidence="2">cv. HL8</strain>
    </source>
</reference>
<evidence type="ECO:0000313" key="1">
    <source>
        <dbReference type="EMBL" id="KAK7852089.1"/>
    </source>
</evidence>
<dbReference type="AlphaFoldDB" id="A0AAW0LME8"/>
<organism evidence="1 2">
    <name type="scientific">Quercus suber</name>
    <name type="common">Cork oak</name>
    <dbReference type="NCBI Taxonomy" id="58331"/>
    <lineage>
        <taxon>Eukaryota</taxon>
        <taxon>Viridiplantae</taxon>
        <taxon>Streptophyta</taxon>
        <taxon>Embryophyta</taxon>
        <taxon>Tracheophyta</taxon>
        <taxon>Spermatophyta</taxon>
        <taxon>Magnoliopsida</taxon>
        <taxon>eudicotyledons</taxon>
        <taxon>Gunneridae</taxon>
        <taxon>Pentapetalae</taxon>
        <taxon>rosids</taxon>
        <taxon>fabids</taxon>
        <taxon>Fagales</taxon>
        <taxon>Fagaceae</taxon>
        <taxon>Quercus</taxon>
    </lineage>
</organism>
<comment type="caution">
    <text evidence="1">The sequence shown here is derived from an EMBL/GenBank/DDBJ whole genome shotgun (WGS) entry which is preliminary data.</text>
</comment>
<sequence length="72" mass="8171">MWPMFAIDSNLKETLAKQFNLPANGASLISHVVIFTLNNQYAGTIIINYSEHVKMLGLNLFEFSIRRARAQT</sequence>
<keyword evidence="2" id="KW-1185">Reference proteome</keyword>
<dbReference type="EMBL" id="PKMF04000080">
    <property type="protein sequence ID" value="KAK7852089.1"/>
    <property type="molecule type" value="Genomic_DNA"/>
</dbReference>
<gene>
    <name evidence="1" type="ORF">CFP56_040290</name>
</gene>
<name>A0AAW0LME8_QUESU</name>
<accession>A0AAW0LME8</accession>
<dbReference type="Proteomes" id="UP000237347">
    <property type="component" value="Unassembled WGS sequence"/>
</dbReference>
<protein>
    <submittedName>
        <fullName evidence="1">Uncharacterized protein</fullName>
    </submittedName>
</protein>